<reference evidence="4" key="2">
    <citation type="submission" date="2012-10" db="EMBL/GenBank/DDBJ databases">
        <title>Improved high-quality draft of Thermaerobacter subterraneus C21, DSM 13965.</title>
        <authorList>
            <consortium name="DOE Joint Genome Institute"/>
            <person name="Eisen J."/>
            <person name="Huntemann M."/>
            <person name="Wei C.-L."/>
            <person name="Han J."/>
            <person name="Detter J.C."/>
            <person name="Han C."/>
            <person name="Tapia R."/>
            <person name="Chen A."/>
            <person name="Kyrpides N."/>
            <person name="Mavromatis K."/>
            <person name="Markowitz V."/>
            <person name="Szeto E."/>
            <person name="Ivanova N."/>
            <person name="Mikhailova N."/>
            <person name="Ovchinnikova G."/>
            <person name="Pagani I."/>
            <person name="Pati A."/>
            <person name="Goodwin L."/>
            <person name="Nordberg H.P."/>
            <person name="Cantor M.N."/>
            <person name="Hua S.X."/>
            <person name="Woyke T."/>
            <person name="Eisen J."/>
            <person name="Klenk H.-P."/>
        </authorList>
    </citation>
    <scope>NUCLEOTIDE SEQUENCE [LARGE SCALE GENOMIC DNA]</scope>
    <source>
        <strain evidence="4">DSM 13965</strain>
    </source>
</reference>
<dbReference type="Proteomes" id="UP000005710">
    <property type="component" value="Unassembled WGS sequence"/>
</dbReference>
<dbReference type="eggNOG" id="COG1396">
    <property type="taxonomic scope" value="Bacteria"/>
</dbReference>
<dbReference type="Gene3D" id="1.10.260.40">
    <property type="entry name" value="lambda repressor-like DNA-binding domains"/>
    <property type="match status" value="1"/>
</dbReference>
<feature type="compositionally biased region" description="Pro residues" evidence="2">
    <location>
        <begin position="186"/>
        <end position="195"/>
    </location>
</feature>
<feature type="compositionally biased region" description="Low complexity" evidence="2">
    <location>
        <begin position="156"/>
        <end position="165"/>
    </location>
</feature>
<proteinExistence type="predicted"/>
<dbReference type="HOGENOM" id="CLU_110274_0_0_9"/>
<evidence type="ECO:0000256" key="1">
    <source>
        <dbReference type="ARBA" id="ARBA00023125"/>
    </source>
</evidence>
<dbReference type="RefSeq" id="WP_006902886.1">
    <property type="nucleotide sequence ID" value="NZ_JH976535.1"/>
</dbReference>
<dbReference type="Pfam" id="PF01381">
    <property type="entry name" value="HTH_3"/>
    <property type="match status" value="1"/>
</dbReference>
<evidence type="ECO:0000256" key="2">
    <source>
        <dbReference type="SAM" id="MobiDB-lite"/>
    </source>
</evidence>
<dbReference type="PANTHER" id="PTHR46797:SF1">
    <property type="entry name" value="METHYLPHOSPHONATE SYNTHASE"/>
    <property type="match status" value="1"/>
</dbReference>
<evidence type="ECO:0000313" key="4">
    <source>
        <dbReference type="EMBL" id="EKP94895.1"/>
    </source>
</evidence>
<dbReference type="PANTHER" id="PTHR46797">
    <property type="entry name" value="HTH-TYPE TRANSCRIPTIONAL REGULATOR"/>
    <property type="match status" value="1"/>
</dbReference>
<dbReference type="AlphaFoldDB" id="K6P1C6"/>
<dbReference type="GO" id="GO:0005829">
    <property type="term" value="C:cytosol"/>
    <property type="evidence" value="ECO:0007669"/>
    <property type="project" value="TreeGrafter"/>
</dbReference>
<feature type="compositionally biased region" description="Low complexity" evidence="2">
    <location>
        <begin position="203"/>
        <end position="218"/>
    </location>
</feature>
<dbReference type="InterPro" id="IPR001387">
    <property type="entry name" value="Cro/C1-type_HTH"/>
</dbReference>
<accession>K6P1C6</accession>
<dbReference type="PROSITE" id="PS50943">
    <property type="entry name" value="HTH_CROC1"/>
    <property type="match status" value="1"/>
</dbReference>
<dbReference type="EMBL" id="AENY02000002">
    <property type="protein sequence ID" value="EKP94895.1"/>
    <property type="molecule type" value="Genomic_DNA"/>
</dbReference>
<reference evidence="4" key="1">
    <citation type="submission" date="2010-10" db="EMBL/GenBank/DDBJ databases">
        <authorList>
            <consortium name="US DOE Joint Genome Institute (JGI-PGF)"/>
            <person name="Lucas S."/>
            <person name="Copeland A."/>
            <person name="Lapidus A."/>
            <person name="Bruce D."/>
            <person name="Goodwin L."/>
            <person name="Pitluck S."/>
            <person name="Kyrpides N."/>
            <person name="Mavromatis K."/>
            <person name="Detter J.C."/>
            <person name="Han C."/>
            <person name="Land M."/>
            <person name="Hauser L."/>
            <person name="Markowitz V."/>
            <person name="Cheng J.-F."/>
            <person name="Hugenholtz P."/>
            <person name="Woyke T."/>
            <person name="Wu D."/>
            <person name="Pukall R."/>
            <person name="Wahrenburg C."/>
            <person name="Brambilla E."/>
            <person name="Klenk H.-P."/>
            <person name="Eisen J.A."/>
        </authorList>
    </citation>
    <scope>NUCLEOTIDE SEQUENCE [LARGE SCALE GENOMIC DNA]</scope>
    <source>
        <strain evidence="4">DSM 13965</strain>
    </source>
</reference>
<comment type="caution">
    <text evidence="4">The sequence shown here is derived from an EMBL/GenBank/DDBJ whole genome shotgun (WGS) entry which is preliminary data.</text>
</comment>
<feature type="domain" description="HTH cro/C1-type" evidence="3">
    <location>
        <begin position="8"/>
        <end position="62"/>
    </location>
</feature>
<dbReference type="GO" id="GO:0003700">
    <property type="term" value="F:DNA-binding transcription factor activity"/>
    <property type="evidence" value="ECO:0007669"/>
    <property type="project" value="TreeGrafter"/>
</dbReference>
<keyword evidence="1" id="KW-0238">DNA-binding</keyword>
<dbReference type="CDD" id="cd00093">
    <property type="entry name" value="HTH_XRE"/>
    <property type="match status" value="1"/>
</dbReference>
<evidence type="ECO:0000313" key="5">
    <source>
        <dbReference type="Proteomes" id="UP000005710"/>
    </source>
</evidence>
<name>K6P1C6_9FIRM</name>
<organism evidence="4 5">
    <name type="scientific">Thermaerobacter subterraneus DSM 13965</name>
    <dbReference type="NCBI Taxonomy" id="867903"/>
    <lineage>
        <taxon>Bacteria</taxon>
        <taxon>Bacillati</taxon>
        <taxon>Bacillota</taxon>
        <taxon>Clostridia</taxon>
        <taxon>Eubacteriales</taxon>
        <taxon>Clostridiales Family XVII. Incertae Sedis</taxon>
        <taxon>Thermaerobacter</taxon>
    </lineage>
</organism>
<gene>
    <name evidence="4" type="ORF">ThesuDRAFT_00608</name>
</gene>
<feature type="region of interest" description="Disordered" evidence="2">
    <location>
        <begin position="118"/>
        <end position="218"/>
    </location>
</feature>
<sequence>MDDLGGRLRRIRESRNLSIYEVERRTGMHFSTISKYERNERQPSLDVLRELAALYEVPVSVFLTDRLALETLLPQPLAGLALQLLDRPALAEACQRLAALDDQQVEAVAEFLDRVGLTGRGRGATGGRRRGGTLYPRPRGGPRLGGDSRSLAPSGPEAHAAPEADTAAEADPADAAPGTGKRSSPAAPPPAPGGPAPGGMPGGSSPDGAPGEEPGPSG</sequence>
<dbReference type="InterPro" id="IPR050807">
    <property type="entry name" value="TransReg_Diox_bact_type"/>
</dbReference>
<dbReference type="GO" id="GO:0003677">
    <property type="term" value="F:DNA binding"/>
    <property type="evidence" value="ECO:0007669"/>
    <property type="project" value="UniProtKB-KW"/>
</dbReference>
<protein>
    <submittedName>
        <fullName evidence="4">Transcriptional regulator</fullName>
    </submittedName>
</protein>
<evidence type="ECO:0000259" key="3">
    <source>
        <dbReference type="PROSITE" id="PS50943"/>
    </source>
</evidence>
<keyword evidence="5" id="KW-1185">Reference proteome</keyword>
<dbReference type="SUPFAM" id="SSF47413">
    <property type="entry name" value="lambda repressor-like DNA-binding domains"/>
    <property type="match status" value="1"/>
</dbReference>
<dbReference type="STRING" id="867903.ThesuDRAFT_00608"/>
<dbReference type="SMART" id="SM00530">
    <property type="entry name" value="HTH_XRE"/>
    <property type="match status" value="1"/>
</dbReference>
<dbReference type="InterPro" id="IPR010982">
    <property type="entry name" value="Lambda_DNA-bd_dom_sf"/>
</dbReference>